<feature type="region of interest" description="Disordered" evidence="1">
    <location>
        <begin position="121"/>
        <end position="153"/>
    </location>
</feature>
<feature type="compositionally biased region" description="Basic and acidic residues" evidence="1">
    <location>
        <begin position="138"/>
        <end position="152"/>
    </location>
</feature>
<organism evidence="2 3">
    <name type="scientific">Branchiostoma lanceolatum</name>
    <name type="common">Common lancelet</name>
    <name type="synonym">Amphioxus lanceolatum</name>
    <dbReference type="NCBI Taxonomy" id="7740"/>
    <lineage>
        <taxon>Eukaryota</taxon>
        <taxon>Metazoa</taxon>
        <taxon>Chordata</taxon>
        <taxon>Cephalochordata</taxon>
        <taxon>Leptocardii</taxon>
        <taxon>Amphioxiformes</taxon>
        <taxon>Branchiostomatidae</taxon>
        <taxon>Branchiostoma</taxon>
    </lineage>
</organism>
<sequence>MHSTPRYTPCSPPTQFNGNDLSRANTAEARGQAADRKQPRVTWSPGAAGESDDVNVPPLQARLRQRSIRTMPPTESAKRRGLFLRKPAPEIQVAIHLSWCGRGRALSSACFHGYLRVRWSATPGTEPRPGEQWVPGRSAREQTRDPLRRSADDAMSSATSRVCIWECAIPSVQLPGDADGQINPLSTTTEFTRP</sequence>
<evidence type="ECO:0000313" key="2">
    <source>
        <dbReference type="EMBL" id="CAH1277419.1"/>
    </source>
</evidence>
<keyword evidence="3" id="KW-1185">Reference proteome</keyword>
<name>A0A8S4MNR2_BRALA</name>
<reference evidence="2" key="1">
    <citation type="submission" date="2022-01" db="EMBL/GenBank/DDBJ databases">
        <authorList>
            <person name="Braso-Vives M."/>
        </authorList>
    </citation>
    <scope>NUCLEOTIDE SEQUENCE</scope>
</reference>
<protein>
    <submittedName>
        <fullName evidence="2">Hypp9617 protein</fullName>
    </submittedName>
</protein>
<feature type="region of interest" description="Disordered" evidence="1">
    <location>
        <begin position="1"/>
        <end position="58"/>
    </location>
</feature>
<dbReference type="OrthoDB" id="10626858at2759"/>
<proteinExistence type="predicted"/>
<gene>
    <name evidence="2" type="primary">Hypp9617</name>
    <name evidence="2" type="ORF">BLAG_LOCUS26207</name>
</gene>
<evidence type="ECO:0000256" key="1">
    <source>
        <dbReference type="SAM" id="MobiDB-lite"/>
    </source>
</evidence>
<evidence type="ECO:0000313" key="3">
    <source>
        <dbReference type="Proteomes" id="UP000838412"/>
    </source>
</evidence>
<dbReference type="Proteomes" id="UP000838412">
    <property type="component" value="Unassembled WGS sequence"/>
</dbReference>
<dbReference type="AlphaFoldDB" id="A0A8S4MNR2"/>
<comment type="caution">
    <text evidence="2">The sequence shown here is derived from an EMBL/GenBank/DDBJ whole genome shotgun (WGS) entry which is preliminary data.</text>
</comment>
<feature type="compositionally biased region" description="Polar residues" evidence="1">
    <location>
        <begin position="13"/>
        <end position="25"/>
    </location>
</feature>
<accession>A0A8S4MNR2</accession>
<dbReference type="EMBL" id="CAKMNS010000304">
    <property type="protein sequence ID" value="CAH1277419.1"/>
    <property type="molecule type" value="Genomic_DNA"/>
</dbReference>